<gene>
    <name evidence="3" type="ORF">FRACYDRAFT_185126</name>
</gene>
<accession>A0A1E7FFD5</accession>
<feature type="region of interest" description="Disordered" evidence="1">
    <location>
        <begin position="215"/>
        <end position="243"/>
    </location>
</feature>
<feature type="transmembrane region" description="Helical" evidence="2">
    <location>
        <begin position="135"/>
        <end position="155"/>
    </location>
</feature>
<evidence type="ECO:0000313" key="3">
    <source>
        <dbReference type="EMBL" id="OEU16857.1"/>
    </source>
</evidence>
<dbReference type="OrthoDB" id="411535at2759"/>
<reference evidence="3 4" key="1">
    <citation type="submission" date="2016-09" db="EMBL/GenBank/DDBJ databases">
        <title>Extensive genetic diversity and differential bi-allelic expression allows diatom success in the polar Southern Ocean.</title>
        <authorList>
            <consortium name="DOE Joint Genome Institute"/>
            <person name="Mock T."/>
            <person name="Otillar R.P."/>
            <person name="Strauss J."/>
            <person name="Dupont C."/>
            <person name="Frickenhaus S."/>
            <person name="Maumus F."/>
            <person name="Mcmullan M."/>
            <person name="Sanges R."/>
            <person name="Schmutz J."/>
            <person name="Toseland A."/>
            <person name="Valas R."/>
            <person name="Veluchamy A."/>
            <person name="Ward B.J."/>
            <person name="Allen A."/>
            <person name="Barry K."/>
            <person name="Falciatore A."/>
            <person name="Ferrante M."/>
            <person name="Fortunato A.E."/>
            <person name="Gloeckner G."/>
            <person name="Gruber A."/>
            <person name="Hipkin R."/>
            <person name="Janech M."/>
            <person name="Kroth P."/>
            <person name="Leese F."/>
            <person name="Lindquist E."/>
            <person name="Lyon B.R."/>
            <person name="Martin J."/>
            <person name="Mayer C."/>
            <person name="Parker M."/>
            <person name="Quesneville H."/>
            <person name="Raymond J."/>
            <person name="Uhlig C."/>
            <person name="Valentin K.U."/>
            <person name="Worden A.Z."/>
            <person name="Armbrust E.V."/>
            <person name="Bowler C."/>
            <person name="Green B."/>
            <person name="Moulton V."/>
            <person name="Van Oosterhout C."/>
            <person name="Grigoriev I."/>
        </authorList>
    </citation>
    <scope>NUCLEOTIDE SEQUENCE [LARGE SCALE GENOMIC DNA]</scope>
    <source>
        <strain evidence="3 4">CCMP1102</strain>
    </source>
</reference>
<feature type="compositionally biased region" description="Gly residues" evidence="1">
    <location>
        <begin position="12"/>
        <end position="23"/>
    </location>
</feature>
<dbReference type="Proteomes" id="UP000095751">
    <property type="component" value="Unassembled WGS sequence"/>
</dbReference>
<evidence type="ECO:0000256" key="1">
    <source>
        <dbReference type="SAM" id="MobiDB-lite"/>
    </source>
</evidence>
<keyword evidence="2" id="KW-1133">Transmembrane helix</keyword>
<protein>
    <submittedName>
        <fullName evidence="3">Uncharacterized protein</fullName>
    </submittedName>
</protein>
<feature type="transmembrane region" description="Helical" evidence="2">
    <location>
        <begin position="176"/>
        <end position="200"/>
    </location>
</feature>
<feature type="transmembrane region" description="Helical" evidence="2">
    <location>
        <begin position="110"/>
        <end position="129"/>
    </location>
</feature>
<name>A0A1E7FFD5_9STRA</name>
<sequence length="243" mass="26807">MTGDLLNDNGDSGDGSGGGGGNNDGSSSSSSSGGGGGDTGIDDILNDPDFKGLSEDEIRELIADQMMQNNPLQGIADDVTKNIMAGQASPQSPMEHFDAFRSAINWSEKFIIGLICFQIVMFLLCFFISRKDRGVTPRVCLLVFIAIVVRSAEWLNEQGAKHWEQFATQDYFDKRGIFIGIMLSGPLLLDSLMMLIYFMMEASTLLIQVKRNEFKKRPKKKKEEKKKSATTTTKNTKKAKKQN</sequence>
<proteinExistence type="predicted"/>
<keyword evidence="2" id="KW-0472">Membrane</keyword>
<feature type="compositionally biased region" description="Low complexity" evidence="1">
    <location>
        <begin position="1"/>
        <end position="10"/>
    </location>
</feature>
<feature type="region of interest" description="Disordered" evidence="1">
    <location>
        <begin position="1"/>
        <end position="46"/>
    </location>
</feature>
<evidence type="ECO:0000256" key="2">
    <source>
        <dbReference type="SAM" id="Phobius"/>
    </source>
</evidence>
<dbReference type="InterPro" id="IPR026721">
    <property type="entry name" value="TMEM18"/>
</dbReference>
<dbReference type="AlphaFoldDB" id="A0A1E7FFD5"/>
<keyword evidence="4" id="KW-1185">Reference proteome</keyword>
<dbReference type="InParanoid" id="A0A1E7FFD5"/>
<keyword evidence="2" id="KW-0812">Transmembrane</keyword>
<dbReference type="EMBL" id="KV784358">
    <property type="protein sequence ID" value="OEU16857.1"/>
    <property type="molecule type" value="Genomic_DNA"/>
</dbReference>
<feature type="compositionally biased region" description="Basic residues" evidence="1">
    <location>
        <begin position="215"/>
        <end position="224"/>
    </location>
</feature>
<evidence type="ECO:0000313" key="4">
    <source>
        <dbReference type="Proteomes" id="UP000095751"/>
    </source>
</evidence>
<organism evidence="3 4">
    <name type="scientific">Fragilariopsis cylindrus CCMP1102</name>
    <dbReference type="NCBI Taxonomy" id="635003"/>
    <lineage>
        <taxon>Eukaryota</taxon>
        <taxon>Sar</taxon>
        <taxon>Stramenopiles</taxon>
        <taxon>Ochrophyta</taxon>
        <taxon>Bacillariophyta</taxon>
        <taxon>Bacillariophyceae</taxon>
        <taxon>Bacillariophycidae</taxon>
        <taxon>Bacillariales</taxon>
        <taxon>Bacillariaceae</taxon>
        <taxon>Fragilariopsis</taxon>
    </lineage>
</organism>
<dbReference type="KEGG" id="fcy:FRACYDRAFT_185126"/>
<dbReference type="Pfam" id="PF14770">
    <property type="entry name" value="TMEM18"/>
    <property type="match status" value="1"/>
</dbReference>